<dbReference type="Proteomes" id="UP000262784">
    <property type="component" value="Segment"/>
</dbReference>
<reference evidence="1" key="1">
    <citation type="submission" date="2018-08" db="EMBL/GenBank/DDBJ databases">
        <title>Complete genome of a polyvalent bacteriophage fp01.</title>
        <authorList>
            <person name="Vasquez J.I."/>
            <person name="Robeson J."/>
            <person name="Santander J."/>
        </authorList>
    </citation>
    <scope>NUCLEOTIDE SEQUENCE [LARGE SCALE GENOMIC DNA]</scope>
</reference>
<name>A0A6C1FIG8_9CAUD</name>
<proteinExistence type="predicted"/>
<dbReference type="KEGG" id="vg:55611737"/>
<evidence type="ECO:0000313" key="2">
    <source>
        <dbReference type="Proteomes" id="UP000262784"/>
    </source>
</evidence>
<protein>
    <submittedName>
        <fullName evidence="1">Uncharacterized protein</fullName>
    </submittedName>
</protein>
<dbReference type="EMBL" id="MH745368">
    <property type="protein sequence ID" value="QIE02372.1"/>
    <property type="molecule type" value="Genomic_DNA"/>
</dbReference>
<keyword evidence="2" id="KW-1185">Reference proteome</keyword>
<accession>A0A6C1FIG8</accession>
<dbReference type="RefSeq" id="YP_009841465.1">
    <property type="nucleotide sequence ID" value="NC_048731.1"/>
</dbReference>
<organism evidence="1 2">
    <name type="scientific">Escherichia phage fp01</name>
    <dbReference type="NCBI Taxonomy" id="2315695"/>
    <lineage>
        <taxon>Viruses</taxon>
        <taxon>Duplodnaviria</taxon>
        <taxon>Heunggongvirae</taxon>
        <taxon>Uroviricota</taxon>
        <taxon>Caudoviricetes</taxon>
        <taxon>Demerecviridae</taxon>
        <taxon>Markadamsvirinae</taxon>
        <taxon>Tequintavirus</taxon>
        <taxon>Tequintavirus fp01</taxon>
    </lineage>
</organism>
<evidence type="ECO:0000313" key="1">
    <source>
        <dbReference type="EMBL" id="QIE02372.1"/>
    </source>
</evidence>
<dbReference type="GeneID" id="55611737"/>
<sequence length="101" mass="11771">MKDLYLKFTNADEMKINLIKFGFSLDEETGSLYCENVSIDFIGIISQPAKPLTEYQNIEDIEYVVQEGYHVNLRIMNIDDFDLSILDKFIVNPETPVRMWA</sequence>